<comment type="caution">
    <text evidence="2">The sequence shown here is derived from an EMBL/GenBank/DDBJ whole genome shotgun (WGS) entry which is preliminary data.</text>
</comment>
<dbReference type="Pfam" id="PF05678">
    <property type="entry name" value="VQ"/>
    <property type="match status" value="1"/>
</dbReference>
<evidence type="ECO:0000313" key="2">
    <source>
        <dbReference type="EMBL" id="KAF3444998.1"/>
    </source>
</evidence>
<feature type="domain" description="VQ" evidence="1">
    <location>
        <begin position="26"/>
        <end position="49"/>
    </location>
</feature>
<dbReference type="OrthoDB" id="1190149at2759"/>
<accession>A0A8K0MGN7</accession>
<evidence type="ECO:0000259" key="1">
    <source>
        <dbReference type="Pfam" id="PF05678"/>
    </source>
</evidence>
<protein>
    <recommendedName>
        <fullName evidence="1">VQ domain-containing protein</fullName>
    </recommendedName>
</protein>
<sequence length="196" mass="22388">MSKNVNNKNKDKTGKDFNSWIKVLRPKVYITDSSSFKSLVQELTGNGSSSSSPIITSPPPMKLQVADKIQDDYYHQVEPESSTDVTVDVSVDDSSDDQYLYSNHQVLLTADHDHQDHYDDHQVYNQTISLEDTGLEDWTASQIQEVDLLDYGSLESWLVDFDHLQHHPYFLSNGYVNQIIEQPEVSIYDYELPGLL</sequence>
<dbReference type="Proteomes" id="UP000796880">
    <property type="component" value="Unassembled WGS sequence"/>
</dbReference>
<gene>
    <name evidence="2" type="ORF">FNV43_RR14691</name>
</gene>
<name>A0A8K0MGN7_9ROSA</name>
<dbReference type="AlphaFoldDB" id="A0A8K0MGN7"/>
<keyword evidence="3" id="KW-1185">Reference proteome</keyword>
<dbReference type="InterPro" id="IPR008889">
    <property type="entry name" value="VQ"/>
</dbReference>
<dbReference type="EMBL" id="VOIH02000006">
    <property type="protein sequence ID" value="KAF3444998.1"/>
    <property type="molecule type" value="Genomic_DNA"/>
</dbReference>
<proteinExistence type="predicted"/>
<reference evidence="2" key="1">
    <citation type="submission" date="2020-03" db="EMBL/GenBank/DDBJ databases">
        <title>A high-quality chromosome-level genome assembly of a woody plant with both climbing and erect habits, Rhamnella rubrinervis.</title>
        <authorList>
            <person name="Lu Z."/>
            <person name="Yang Y."/>
            <person name="Zhu X."/>
            <person name="Sun Y."/>
        </authorList>
    </citation>
    <scope>NUCLEOTIDE SEQUENCE</scope>
    <source>
        <strain evidence="2">BYM</strain>
        <tissue evidence="2">Leaf</tissue>
    </source>
</reference>
<evidence type="ECO:0000313" key="3">
    <source>
        <dbReference type="Proteomes" id="UP000796880"/>
    </source>
</evidence>
<organism evidence="2 3">
    <name type="scientific">Rhamnella rubrinervis</name>
    <dbReference type="NCBI Taxonomy" id="2594499"/>
    <lineage>
        <taxon>Eukaryota</taxon>
        <taxon>Viridiplantae</taxon>
        <taxon>Streptophyta</taxon>
        <taxon>Embryophyta</taxon>
        <taxon>Tracheophyta</taxon>
        <taxon>Spermatophyta</taxon>
        <taxon>Magnoliopsida</taxon>
        <taxon>eudicotyledons</taxon>
        <taxon>Gunneridae</taxon>
        <taxon>Pentapetalae</taxon>
        <taxon>rosids</taxon>
        <taxon>fabids</taxon>
        <taxon>Rosales</taxon>
        <taxon>Rhamnaceae</taxon>
        <taxon>rhamnoid group</taxon>
        <taxon>Rhamneae</taxon>
        <taxon>Rhamnella</taxon>
    </lineage>
</organism>